<name>A0A8C4X0Y5_EPTBU</name>
<dbReference type="InterPro" id="IPR051866">
    <property type="entry name" value="Intracell_Sig-Traffick_Protein"/>
</dbReference>
<evidence type="ECO:0000313" key="2">
    <source>
        <dbReference type="Ensembl" id="ENSEBUP00000025397.1"/>
    </source>
</evidence>
<dbReference type="PANTHER" id="PTHR15508">
    <property type="entry name" value="RIBOSOMAL PROTEIN S6 KINASE"/>
    <property type="match status" value="1"/>
</dbReference>
<evidence type="ECO:0008006" key="4">
    <source>
        <dbReference type="Google" id="ProtNLM"/>
    </source>
</evidence>
<dbReference type="InterPro" id="IPR011009">
    <property type="entry name" value="Kinase-like_dom_sf"/>
</dbReference>
<dbReference type="Proteomes" id="UP000694388">
    <property type="component" value="Unplaced"/>
</dbReference>
<feature type="region of interest" description="Disordered" evidence="1">
    <location>
        <begin position="350"/>
        <end position="392"/>
    </location>
</feature>
<organism evidence="2 3">
    <name type="scientific">Eptatretus burgeri</name>
    <name type="common">Inshore hagfish</name>
    <dbReference type="NCBI Taxonomy" id="7764"/>
    <lineage>
        <taxon>Eukaryota</taxon>
        <taxon>Metazoa</taxon>
        <taxon>Chordata</taxon>
        <taxon>Craniata</taxon>
        <taxon>Vertebrata</taxon>
        <taxon>Cyclostomata</taxon>
        <taxon>Myxini</taxon>
        <taxon>Myxiniformes</taxon>
        <taxon>Myxinidae</taxon>
        <taxon>Eptatretinae</taxon>
        <taxon>Eptatretus</taxon>
    </lineage>
</organism>
<dbReference type="PANTHER" id="PTHR15508:SF8">
    <property type="entry name" value="LD24550P"/>
    <property type="match status" value="1"/>
</dbReference>
<reference evidence="2" key="2">
    <citation type="submission" date="2025-09" db="UniProtKB">
        <authorList>
            <consortium name="Ensembl"/>
        </authorList>
    </citation>
    <scope>IDENTIFICATION</scope>
</reference>
<feature type="region of interest" description="Disordered" evidence="1">
    <location>
        <begin position="1"/>
        <end position="53"/>
    </location>
</feature>
<reference evidence="2" key="1">
    <citation type="submission" date="2025-08" db="UniProtKB">
        <authorList>
            <consortium name="Ensembl"/>
        </authorList>
    </citation>
    <scope>IDENTIFICATION</scope>
</reference>
<evidence type="ECO:0000313" key="3">
    <source>
        <dbReference type="Proteomes" id="UP000694388"/>
    </source>
</evidence>
<dbReference type="GeneTree" id="ENSGT00940000155656"/>
<feature type="compositionally biased region" description="Acidic residues" evidence="1">
    <location>
        <begin position="18"/>
        <end position="36"/>
    </location>
</feature>
<dbReference type="AlphaFoldDB" id="A0A8C4X0Y5"/>
<accession>A0A8C4X0Y5</accession>
<feature type="compositionally biased region" description="Polar residues" evidence="1">
    <location>
        <begin position="8"/>
        <end position="17"/>
    </location>
</feature>
<keyword evidence="3" id="KW-1185">Reference proteome</keyword>
<dbReference type="Gene3D" id="1.10.510.10">
    <property type="entry name" value="Transferase(Phosphotransferase) domain 1"/>
    <property type="match status" value="1"/>
</dbReference>
<feature type="compositionally biased region" description="Polar residues" evidence="1">
    <location>
        <begin position="373"/>
        <end position="391"/>
    </location>
</feature>
<evidence type="ECO:0000256" key="1">
    <source>
        <dbReference type="SAM" id="MobiDB-lite"/>
    </source>
</evidence>
<protein>
    <recommendedName>
        <fullName evidence="4">Protein kinase domain-containing protein</fullName>
    </recommendedName>
</protein>
<dbReference type="SUPFAM" id="SSF56112">
    <property type="entry name" value="Protein kinase-like (PK-like)"/>
    <property type="match status" value="1"/>
</dbReference>
<proteinExistence type="predicted"/>
<dbReference type="Ensembl" id="ENSEBUT00000025973.1">
    <property type="protein sequence ID" value="ENSEBUP00000025397.1"/>
    <property type="gene ID" value="ENSEBUG00000015663.1"/>
</dbReference>
<sequence>MPFDRQTESSVEGCSTGDNDDEDDEDEDDNAEEEYCDERIVRESPSLSLTSGEKEITSSYAGLFQDLQIESADSPLVEQQVLEVPSAVDSRSPDSLSSPVSLQALIVPNEATPVLDAPTPHVHDTIDEARDCPLDLFRIDSKDSSGEATHPAEFDISTDFADEVRGMSSFPGQKQKTSLELHYECNSDLECWEKNFEVIPVISFEAAAQQDAVSRDIDLDVEFSKQLDRNGSFDANENSIFATLAGATKEDEGEIGQNTAEADVLEVSSNHKELVEPFVAPEEGLKEDGSYRLNYMKLNEKMHRLQVSQENFDEEFLKVTDNGDPCNIAKGTDQSYNRFIPDSYINIGDGRENDILTPPPPKAKEQDLLSADVESSSTSVGDGQRCASSSGRVPPVANENACPSIIGDHCSASNDKGLIPGDGAVTRFFYNLEQAQIVQPNCTAVLPESHVRSWAAEIILALQALHKQGIICVIFKFALTEACDWWSLGVILFELLIGKSLHRCHPTGITTHTQLHLPKHLSREASALLQQVRFILFVFITHILGSDVMGV</sequence>